<dbReference type="Pfam" id="PF16545">
    <property type="entry name" value="CCM2_C"/>
    <property type="match status" value="1"/>
</dbReference>
<sequence length="448" mass="49455">MDHEEEPRKRKPGIFSPFKRSAAKKDKKSQERLAERRPLHTVALAPPTYTVNPELLLNDYVEKEAKFLGSLSGVSGCLDPSSRTEILKLLDAARRVHSLPHQPGPEHDAVLSLSAYNLRLSGRDSEELLARIHIHDIAALSYVCDDAQHLIVIKTGHGAGEAMDQMSLRTQRSRSSSQLDATGCPPSEHNCNLVVMAVDSKHAAEELCALIGQVFQVVYTESTIDFLERVICDVASTPTKHSSLHSSTFTYSSKDVKPAVDPDSSLASFSQDTCCDASQASDKTHRRSQSKTLSESNLSLVCKDQLQEYMSTLQTKLSSLEIQEFAQLLHAYRTGASIQDFCQNLRQLYGESRKFLLLGMRDFIPEKDSHHFESFLETISIKDGRGIITDSFGRCKRTSAGGPALPRNGADDSTEGAPFQDPNEFDRIMSRISSELEALGCSADPEPS</sequence>
<evidence type="ECO:0000313" key="4">
    <source>
        <dbReference type="Proteomes" id="UP001318040"/>
    </source>
</evidence>
<dbReference type="InterPro" id="IPR032375">
    <property type="entry name" value="CCM2_C"/>
</dbReference>
<dbReference type="Gene3D" id="2.30.29.30">
    <property type="entry name" value="Pleckstrin-homology domain (PH domain)/Phosphotyrosine-binding domain (PTB)"/>
    <property type="match status" value="1"/>
</dbReference>
<evidence type="ECO:0000259" key="3">
    <source>
        <dbReference type="Pfam" id="PF16545"/>
    </source>
</evidence>
<feature type="region of interest" description="Disordered" evidence="2">
    <location>
        <begin position="398"/>
        <end position="423"/>
    </location>
</feature>
<protein>
    <submittedName>
        <fullName evidence="5">Cerebral cavernous malformations 2 protein-like isoform X2</fullName>
    </submittedName>
</protein>
<feature type="compositionally biased region" description="Basic and acidic residues" evidence="2">
    <location>
        <begin position="28"/>
        <end position="38"/>
    </location>
</feature>
<dbReference type="PANTHER" id="PTHR21642:SF6">
    <property type="entry name" value="CEREBRAL CAVERNOUS MALFORMATIONS 2 HARMONIN-HOMOLOGY DOMAIN-CONTAINING PROTEIN"/>
    <property type="match status" value="1"/>
</dbReference>
<evidence type="ECO:0000313" key="5">
    <source>
        <dbReference type="RefSeq" id="XP_032836978.1"/>
    </source>
</evidence>
<proteinExistence type="inferred from homology"/>
<name>A0AAJ7XKU0_PETMA</name>
<evidence type="ECO:0000256" key="1">
    <source>
        <dbReference type="ARBA" id="ARBA00010822"/>
    </source>
</evidence>
<dbReference type="AlphaFoldDB" id="A0AAJ7XKU0"/>
<accession>A0AAJ7XKU0</accession>
<dbReference type="InterPro" id="IPR011993">
    <property type="entry name" value="PH-like_dom_sf"/>
</dbReference>
<evidence type="ECO:0000256" key="2">
    <source>
        <dbReference type="SAM" id="MobiDB-lite"/>
    </source>
</evidence>
<dbReference type="Gene3D" id="1.20.1160.20">
    <property type="match status" value="1"/>
</dbReference>
<feature type="domain" description="Cerebral cavernous malformations 2 harmonin-homology" evidence="3">
    <location>
        <begin position="294"/>
        <end position="394"/>
    </location>
</feature>
<dbReference type="Proteomes" id="UP001318040">
    <property type="component" value="Chromosome 3"/>
</dbReference>
<dbReference type="FunFam" id="1.20.1160.20:FF:000004">
    <property type="entry name" value="Cerebral cavernous malformation 2"/>
    <property type="match status" value="1"/>
</dbReference>
<dbReference type="CDD" id="cd13516">
    <property type="entry name" value="HHD_CCM2"/>
    <property type="match status" value="1"/>
</dbReference>
<dbReference type="PANTHER" id="PTHR21642">
    <property type="entry name" value="CEREBRAL CAVERNOUS MALFORMATIONS PROTEIN 2 HOMOLOG"/>
    <property type="match status" value="1"/>
</dbReference>
<keyword evidence="4" id="KW-1185">Reference proteome</keyword>
<dbReference type="InterPro" id="IPR026159">
    <property type="entry name" value="Malcavernin"/>
</dbReference>
<dbReference type="SUPFAM" id="SSF50729">
    <property type="entry name" value="PH domain-like"/>
    <property type="match status" value="1"/>
</dbReference>
<feature type="region of interest" description="Disordered" evidence="2">
    <location>
        <begin position="1"/>
        <end position="39"/>
    </location>
</feature>
<gene>
    <name evidence="5" type="primary">LOC116958470</name>
</gene>
<dbReference type="RefSeq" id="XP_032836978.1">
    <property type="nucleotide sequence ID" value="XM_032981087.1"/>
</dbReference>
<organism evidence="4 5">
    <name type="scientific">Petromyzon marinus</name>
    <name type="common">Sea lamprey</name>
    <dbReference type="NCBI Taxonomy" id="7757"/>
    <lineage>
        <taxon>Eukaryota</taxon>
        <taxon>Metazoa</taxon>
        <taxon>Chordata</taxon>
        <taxon>Craniata</taxon>
        <taxon>Vertebrata</taxon>
        <taxon>Cyclostomata</taxon>
        <taxon>Hyperoartia</taxon>
        <taxon>Petromyzontiformes</taxon>
        <taxon>Petromyzontidae</taxon>
        <taxon>Petromyzon</taxon>
    </lineage>
</organism>
<reference evidence="5" key="1">
    <citation type="submission" date="2025-08" db="UniProtKB">
        <authorList>
            <consortium name="RefSeq"/>
        </authorList>
    </citation>
    <scope>IDENTIFICATION</scope>
    <source>
        <tissue evidence="5">Sperm</tissue>
    </source>
</reference>
<comment type="similarity">
    <text evidence="1">Belongs to the CCM2 family.</text>
</comment>
<dbReference type="GeneID" id="116958470"/>